<evidence type="ECO:0000313" key="2">
    <source>
        <dbReference type="Proteomes" id="UP001151760"/>
    </source>
</evidence>
<dbReference type="EMBL" id="BQNB010009563">
    <property type="protein sequence ID" value="GJS65232.1"/>
    <property type="molecule type" value="Genomic_DNA"/>
</dbReference>
<sequence length="298" mass="34595">MDDPNITMEEYIRLEEEKAHRRGKVYNWETAKYGKIWYDEDVHDLGSNETKFQAIVFNDELSSEKTLSCEPTVSSLNNNEIVFRISFDESNDEDYTVIFNKNLFTYKIFFVNDLKTDLKNDNEKVNMPSFPSPEPKKMGSDDIEFTNEKGSDLEDECSRDVNETTKIFKIEDNLLDYETPLLIMEYLVKISKNARILELKQRNLKITVQTSNTPYPSRKIRRICAYTSLKTTKEQDSIRHIQRRPIRRIQVMGFAAALVVLITRVSQSRQQGKSEPDLTSHLPRACLMMAQAGFSSSL</sequence>
<evidence type="ECO:0000313" key="1">
    <source>
        <dbReference type="EMBL" id="GJS65232.1"/>
    </source>
</evidence>
<accession>A0ABQ4XKA0</accession>
<dbReference type="Proteomes" id="UP001151760">
    <property type="component" value="Unassembled WGS sequence"/>
</dbReference>
<keyword evidence="2" id="KW-1185">Reference proteome</keyword>
<reference evidence="1" key="1">
    <citation type="journal article" date="2022" name="Int. J. Mol. Sci.">
        <title>Draft Genome of Tanacetum Coccineum: Genomic Comparison of Closely Related Tanacetum-Family Plants.</title>
        <authorList>
            <person name="Yamashiro T."/>
            <person name="Shiraishi A."/>
            <person name="Nakayama K."/>
            <person name="Satake H."/>
        </authorList>
    </citation>
    <scope>NUCLEOTIDE SEQUENCE</scope>
</reference>
<organism evidence="1 2">
    <name type="scientific">Tanacetum coccineum</name>
    <dbReference type="NCBI Taxonomy" id="301880"/>
    <lineage>
        <taxon>Eukaryota</taxon>
        <taxon>Viridiplantae</taxon>
        <taxon>Streptophyta</taxon>
        <taxon>Embryophyta</taxon>
        <taxon>Tracheophyta</taxon>
        <taxon>Spermatophyta</taxon>
        <taxon>Magnoliopsida</taxon>
        <taxon>eudicotyledons</taxon>
        <taxon>Gunneridae</taxon>
        <taxon>Pentapetalae</taxon>
        <taxon>asterids</taxon>
        <taxon>campanulids</taxon>
        <taxon>Asterales</taxon>
        <taxon>Asteraceae</taxon>
        <taxon>Asteroideae</taxon>
        <taxon>Anthemideae</taxon>
        <taxon>Anthemidinae</taxon>
        <taxon>Tanacetum</taxon>
    </lineage>
</organism>
<protein>
    <submittedName>
        <fullName evidence="1">Uncharacterized protein</fullName>
    </submittedName>
</protein>
<reference evidence="1" key="2">
    <citation type="submission" date="2022-01" db="EMBL/GenBank/DDBJ databases">
        <authorList>
            <person name="Yamashiro T."/>
            <person name="Shiraishi A."/>
            <person name="Satake H."/>
            <person name="Nakayama K."/>
        </authorList>
    </citation>
    <scope>NUCLEOTIDE SEQUENCE</scope>
</reference>
<proteinExistence type="predicted"/>
<name>A0ABQ4XKA0_9ASTR</name>
<comment type="caution">
    <text evidence="1">The sequence shown here is derived from an EMBL/GenBank/DDBJ whole genome shotgun (WGS) entry which is preliminary data.</text>
</comment>
<gene>
    <name evidence="1" type="ORF">Tco_0679796</name>
</gene>